<protein>
    <submittedName>
        <fullName evidence="11">C-CAP/cofactor C-like domain-containing protein</fullName>
    </submittedName>
</protein>
<gene>
    <name evidence="9" type="ORF">SBAD_LOCUS2293</name>
</gene>
<keyword evidence="5" id="KW-0143">Chaperone</keyword>
<feature type="region of interest" description="Disordered" evidence="7">
    <location>
        <begin position="331"/>
        <end position="351"/>
    </location>
</feature>
<dbReference type="Pfam" id="PF16752">
    <property type="entry name" value="TBCC_N"/>
    <property type="match status" value="1"/>
</dbReference>
<dbReference type="Gene3D" id="2.160.20.70">
    <property type="match status" value="1"/>
</dbReference>
<name>A0A183IF99_9BILA</name>
<evidence type="ECO:0000313" key="11">
    <source>
        <dbReference type="WBParaSite" id="SBAD_0000239901-mRNA-1"/>
    </source>
</evidence>
<dbReference type="OrthoDB" id="194775at2759"/>
<comment type="subunit">
    <text evidence="6">Supercomplex made of cofactors A to E. Cofactors A and D function by capturing and stabilizing tubulin in a quasi-native conformation. Cofactor E binds to the cofactor D-tubulin complex; interaction with cofactor C then causes the release of tubulin polypeptides that are committed to the native state.</text>
</comment>
<accession>A0A183IF99</accession>
<dbReference type="EMBL" id="UZAM01007163">
    <property type="protein sequence ID" value="VDO97152.1"/>
    <property type="molecule type" value="Genomic_DNA"/>
</dbReference>
<dbReference type="WBParaSite" id="SBAD_0000239901-mRNA-1">
    <property type="protein sequence ID" value="SBAD_0000239901-mRNA-1"/>
    <property type="gene ID" value="SBAD_0000239901"/>
</dbReference>
<dbReference type="InterPro" id="IPR006599">
    <property type="entry name" value="CARP_motif"/>
</dbReference>
<feature type="domain" description="C-CAP/cofactor C-like" evidence="8">
    <location>
        <begin position="162"/>
        <end position="306"/>
    </location>
</feature>
<evidence type="ECO:0000256" key="6">
    <source>
        <dbReference type="ARBA" id="ARBA00026055"/>
    </source>
</evidence>
<dbReference type="SMART" id="SM00673">
    <property type="entry name" value="CARP"/>
    <property type="match status" value="2"/>
</dbReference>
<reference evidence="9 10" key="2">
    <citation type="submission" date="2018-11" db="EMBL/GenBank/DDBJ databases">
        <authorList>
            <consortium name="Pathogen Informatics"/>
        </authorList>
    </citation>
    <scope>NUCLEOTIDE SEQUENCE [LARGE SCALE GENOMIC DNA]</scope>
</reference>
<dbReference type="GO" id="GO:0005737">
    <property type="term" value="C:cytoplasm"/>
    <property type="evidence" value="ECO:0007669"/>
    <property type="project" value="UniProtKB-SubCell"/>
</dbReference>
<dbReference type="InterPro" id="IPR038397">
    <property type="entry name" value="TBCC_N_sf"/>
</dbReference>
<dbReference type="GO" id="GO:0015631">
    <property type="term" value="F:tubulin binding"/>
    <property type="evidence" value="ECO:0007669"/>
    <property type="project" value="InterPro"/>
</dbReference>
<keyword evidence="3" id="KW-0963">Cytoplasm</keyword>
<evidence type="ECO:0000256" key="5">
    <source>
        <dbReference type="ARBA" id="ARBA00023186"/>
    </source>
</evidence>
<dbReference type="InterPro" id="IPR027684">
    <property type="entry name" value="TBCC"/>
</dbReference>
<feature type="compositionally biased region" description="Basic and acidic residues" evidence="7">
    <location>
        <begin position="337"/>
        <end position="351"/>
    </location>
</feature>
<dbReference type="InterPro" id="IPR012945">
    <property type="entry name" value="Tubulin-bd_cofactor_C_dom"/>
</dbReference>
<organism evidence="11">
    <name type="scientific">Soboliphyme baturini</name>
    <dbReference type="NCBI Taxonomy" id="241478"/>
    <lineage>
        <taxon>Eukaryota</taxon>
        <taxon>Metazoa</taxon>
        <taxon>Ecdysozoa</taxon>
        <taxon>Nematoda</taxon>
        <taxon>Enoplea</taxon>
        <taxon>Dorylaimia</taxon>
        <taxon>Dioctophymatida</taxon>
        <taxon>Dioctophymatoidea</taxon>
        <taxon>Soboliphymatidae</taxon>
        <taxon>Soboliphyme</taxon>
    </lineage>
</organism>
<dbReference type="GO" id="GO:0007023">
    <property type="term" value="P:post-chaperonin tubulin folding pathway"/>
    <property type="evidence" value="ECO:0007669"/>
    <property type="project" value="InterPro"/>
</dbReference>
<dbReference type="AlphaFoldDB" id="A0A183IF99"/>
<dbReference type="PANTHER" id="PTHR15139">
    <property type="entry name" value="TUBULIN FOLDING COFACTOR C"/>
    <property type="match status" value="1"/>
</dbReference>
<keyword evidence="4" id="KW-0007">Acetylation</keyword>
<evidence type="ECO:0000256" key="2">
    <source>
        <dbReference type="ARBA" id="ARBA00008848"/>
    </source>
</evidence>
<dbReference type="GO" id="GO:0007021">
    <property type="term" value="P:tubulin complex assembly"/>
    <property type="evidence" value="ECO:0007669"/>
    <property type="project" value="TreeGrafter"/>
</dbReference>
<evidence type="ECO:0000259" key="8">
    <source>
        <dbReference type="PROSITE" id="PS51329"/>
    </source>
</evidence>
<reference evidence="11" key="1">
    <citation type="submission" date="2016-06" db="UniProtKB">
        <authorList>
            <consortium name="WormBaseParasite"/>
        </authorList>
    </citation>
    <scope>IDENTIFICATION</scope>
</reference>
<comment type="similarity">
    <text evidence="2">Belongs to the TBCC family.</text>
</comment>
<dbReference type="InterPro" id="IPR031925">
    <property type="entry name" value="TBCC_N"/>
</dbReference>
<evidence type="ECO:0000313" key="10">
    <source>
        <dbReference type="Proteomes" id="UP000270296"/>
    </source>
</evidence>
<keyword evidence="10" id="KW-1185">Reference proteome</keyword>
<evidence type="ECO:0000256" key="1">
    <source>
        <dbReference type="ARBA" id="ARBA00004496"/>
    </source>
</evidence>
<proteinExistence type="inferred from homology"/>
<evidence type="ECO:0000256" key="7">
    <source>
        <dbReference type="SAM" id="MobiDB-lite"/>
    </source>
</evidence>
<dbReference type="Proteomes" id="UP000270296">
    <property type="component" value="Unassembled WGS sequence"/>
</dbReference>
<dbReference type="PANTHER" id="PTHR15139:SF0">
    <property type="entry name" value="TUBULIN-SPECIFIC CHAPERONE C"/>
    <property type="match status" value="1"/>
</dbReference>
<dbReference type="Gene3D" id="1.20.58.1250">
    <property type="entry name" value="Tubulin Binding Cofactor C, N-terminal domain"/>
    <property type="match status" value="1"/>
</dbReference>
<comment type="subcellular location">
    <subcellularLocation>
        <location evidence="1">Cytoplasm</location>
    </subcellularLocation>
</comment>
<feature type="region of interest" description="Disordered" evidence="7">
    <location>
        <begin position="134"/>
        <end position="153"/>
    </location>
</feature>
<evidence type="ECO:0000256" key="3">
    <source>
        <dbReference type="ARBA" id="ARBA00022490"/>
    </source>
</evidence>
<dbReference type="InterPro" id="IPR017901">
    <property type="entry name" value="C-CAP_CF_C-like"/>
</dbReference>
<evidence type="ECO:0000256" key="4">
    <source>
        <dbReference type="ARBA" id="ARBA00022990"/>
    </source>
</evidence>
<evidence type="ECO:0000313" key="9">
    <source>
        <dbReference type="EMBL" id="VDO97152.1"/>
    </source>
</evidence>
<dbReference type="Pfam" id="PF07986">
    <property type="entry name" value="TBCC"/>
    <property type="match status" value="1"/>
</dbReference>
<dbReference type="PROSITE" id="PS51329">
    <property type="entry name" value="C_CAP_COFACTOR_C"/>
    <property type="match status" value="1"/>
</dbReference>
<feature type="compositionally biased region" description="Polar residues" evidence="7">
    <location>
        <begin position="134"/>
        <end position="144"/>
    </location>
</feature>
<sequence length="351" mass="39680">MIARLNERHRRLSCLASENKTNKENLAAYVQNFENTFYSKREELRGLIDEVLAIDERNRVEAARLLNELLGDLQKYLAEWSSYLPSFEVRKAQSSLNELSLNIQSAQESFAPRQKFTFTHHPADKLDSASCLEQTGAEENTSKNSDNEPSKNAQQVAASKEIARVNVLGLSNQQNRTLCLNEECEGRDVLLFSLDSCTVYIKAVASTVHMAKLRNCHLVILPVSTSVLMENCSDCVVSVACQQLRIHQTHDCSFYIHITGKAIIEDSNAIHVAPYNLKCDRMSELFQKAHLNVAVNHWNEVEDFNWLVKDVQSPNWDCIPVGDRIAHVAESEAQTDADSKNNDDAIHYQQT</sequence>
<dbReference type="InterPro" id="IPR016098">
    <property type="entry name" value="CAP/MinC_C"/>
</dbReference>